<dbReference type="InterPro" id="IPR000055">
    <property type="entry name" value="Restrct_endonuc_typeI_TRD"/>
</dbReference>
<feature type="domain" description="Type I restriction modification DNA specificity" evidence="4">
    <location>
        <begin position="235"/>
        <end position="389"/>
    </location>
</feature>
<evidence type="ECO:0000256" key="2">
    <source>
        <dbReference type="ARBA" id="ARBA00022747"/>
    </source>
</evidence>
<keyword evidence="3" id="KW-0238">DNA-binding</keyword>
<dbReference type="CDD" id="cd17260">
    <property type="entry name" value="RMtype1_S_EcoEI-TRD1-CR1_like"/>
    <property type="match status" value="1"/>
</dbReference>
<dbReference type="Pfam" id="PF01420">
    <property type="entry name" value="Methylase_S"/>
    <property type="match status" value="1"/>
</dbReference>
<dbReference type="Gene3D" id="3.90.220.20">
    <property type="entry name" value="DNA methylase specificity domains"/>
    <property type="match status" value="2"/>
</dbReference>
<name>A0A558GBM8_HALVO</name>
<comment type="similarity">
    <text evidence="1">Belongs to the type-I restriction system S methylase family.</text>
</comment>
<keyword evidence="2" id="KW-0680">Restriction system</keyword>
<proteinExistence type="inferred from homology"/>
<organism evidence="5 6">
    <name type="scientific">Haloferax volcanii</name>
    <name type="common">Halobacterium volcanii</name>
    <dbReference type="NCBI Taxonomy" id="2246"/>
    <lineage>
        <taxon>Archaea</taxon>
        <taxon>Methanobacteriati</taxon>
        <taxon>Methanobacteriota</taxon>
        <taxon>Stenosarchaea group</taxon>
        <taxon>Halobacteria</taxon>
        <taxon>Halobacteriales</taxon>
        <taxon>Haloferacaceae</taxon>
        <taxon>Haloferax</taxon>
    </lineage>
</organism>
<dbReference type="RefSeq" id="WP_144858657.1">
    <property type="nucleotide sequence ID" value="NZ_VMTR01000041.1"/>
</dbReference>
<dbReference type="SUPFAM" id="SSF116734">
    <property type="entry name" value="DNA methylase specificity domain"/>
    <property type="match status" value="2"/>
</dbReference>
<dbReference type="AlphaFoldDB" id="A0A558GBM8"/>
<dbReference type="GO" id="GO:0004519">
    <property type="term" value="F:endonuclease activity"/>
    <property type="evidence" value="ECO:0007669"/>
    <property type="project" value="UniProtKB-KW"/>
</dbReference>
<evidence type="ECO:0000259" key="4">
    <source>
        <dbReference type="Pfam" id="PF01420"/>
    </source>
</evidence>
<reference evidence="5 6" key="1">
    <citation type="submission" date="2019-07" db="EMBL/GenBank/DDBJ databases">
        <title>Draft genome sequence of Haloferax volcanii SS0101, isolated from salt farm in Samut Sakhon, Thailand.</title>
        <authorList>
            <person name="Wanthongcharoen S."/>
            <person name="Yamprayoonswat W."/>
            <person name="Ruangsuj P."/>
            <person name="Thongpramul N."/>
            <person name="Jumpathong W."/>
            <person name="Sittihan S."/>
            <person name="Kanjanavas P."/>
            <person name="Yasawong M."/>
        </authorList>
    </citation>
    <scope>NUCLEOTIDE SEQUENCE [LARGE SCALE GENOMIC DNA]</scope>
    <source>
        <strain evidence="5 6">SS0101</strain>
    </source>
</reference>
<dbReference type="PANTHER" id="PTHR30408">
    <property type="entry name" value="TYPE-1 RESTRICTION ENZYME ECOKI SPECIFICITY PROTEIN"/>
    <property type="match status" value="1"/>
</dbReference>
<evidence type="ECO:0000256" key="3">
    <source>
        <dbReference type="ARBA" id="ARBA00023125"/>
    </source>
</evidence>
<evidence type="ECO:0000256" key="1">
    <source>
        <dbReference type="ARBA" id="ARBA00010923"/>
    </source>
</evidence>
<keyword evidence="5" id="KW-0255">Endonuclease</keyword>
<evidence type="ECO:0000313" key="6">
    <source>
        <dbReference type="Proteomes" id="UP000320212"/>
    </source>
</evidence>
<sequence length="446" mass="50461">MRDQTNIGEFVSETQEGTETEKVRLKHLARINPSKSEVSELDADTEVSFVALEDFGTDGEIKNTETRKLEDVYNGYTYFREGDIAIAKITPSFENGKGAICRGLKNGVGFGTTELHIVRPREGVSTEFLWYALRSKPFVDEAETSMRGVAGQQRVPTEFLENFKIEEDALSEQTQRVKILEKQIPTIDRSIRKTGELIKKINSRKPQKILSKILQSGEGTSKNSKNIDWLTSVPEEFEETRLKYVTDSIIDSEHKTAPEKEGEYRIIRTTDVRDGKIKTETAKTTTEEVYEEWTSRATPEPGDLIFTREAPAGEVGVIKDGPNVLLGQRTVLLKFSEEKIRPEYLNYYLQTDIVDWFIQRSSQGSTVEHLNVSDLKEMPILLPNLDVQDSVIAEMNRTENVSENVIDSLQRIQSLLEEKRQALITAAVTGQIDVTETQTPDLETTT</sequence>
<accession>A0A558GBM8</accession>
<dbReference type="PANTHER" id="PTHR30408:SF12">
    <property type="entry name" value="TYPE I RESTRICTION ENZYME MJAVIII SPECIFICITY SUBUNIT"/>
    <property type="match status" value="1"/>
</dbReference>
<dbReference type="GO" id="GO:0009307">
    <property type="term" value="P:DNA restriction-modification system"/>
    <property type="evidence" value="ECO:0007669"/>
    <property type="project" value="UniProtKB-KW"/>
</dbReference>
<dbReference type="InterPro" id="IPR044946">
    <property type="entry name" value="Restrct_endonuc_typeI_TRD_sf"/>
</dbReference>
<evidence type="ECO:0000313" key="5">
    <source>
        <dbReference type="EMBL" id="TVT95146.1"/>
    </source>
</evidence>
<protein>
    <submittedName>
        <fullName evidence="5">Restriction endonuclease subunit S</fullName>
    </submittedName>
</protein>
<gene>
    <name evidence="5" type="ORF">FQA18_07945</name>
</gene>
<dbReference type="Proteomes" id="UP000320212">
    <property type="component" value="Unassembled WGS sequence"/>
</dbReference>
<keyword evidence="5" id="KW-0540">Nuclease</keyword>
<comment type="caution">
    <text evidence="5">The sequence shown here is derived from an EMBL/GenBank/DDBJ whole genome shotgun (WGS) entry which is preliminary data.</text>
</comment>
<keyword evidence="5" id="KW-0378">Hydrolase</keyword>
<dbReference type="InterPro" id="IPR052021">
    <property type="entry name" value="Type-I_RS_S_subunit"/>
</dbReference>
<dbReference type="GO" id="GO:0003677">
    <property type="term" value="F:DNA binding"/>
    <property type="evidence" value="ECO:0007669"/>
    <property type="project" value="UniProtKB-KW"/>
</dbReference>
<dbReference type="EMBL" id="VMTR01000041">
    <property type="protein sequence ID" value="TVT95146.1"/>
    <property type="molecule type" value="Genomic_DNA"/>
</dbReference>